<gene>
    <name evidence="1" type="primary">73</name>
    <name evidence="1" type="ORF">PBI_GAIA_73</name>
</gene>
<sequence length="49" mass="5516">MGDIFRLDHPLCGVRENCKRTAGMVRHFCQVQLLCAHESRRVSSRSASG</sequence>
<dbReference type="EMBL" id="KJ567043">
    <property type="protein sequence ID" value="AID58892.1"/>
    <property type="molecule type" value="Genomic_DNA"/>
</dbReference>
<reference evidence="1 2" key="1">
    <citation type="submission" date="2014-03" db="EMBL/GenBank/DDBJ databases">
        <authorList>
            <person name="Yoder B.A."/>
            <person name="Colicchio M.A."/>
            <person name="Schafer C.E."/>
            <person name="Abrahim M.R."/>
            <person name="Adkins N.L."/>
            <person name="Burke K.A."/>
            <person name="Churilla B.M."/>
            <person name="Cohen K.L."/>
            <person name="Fasoranti T.O."/>
            <person name="Genkil J.S."/>
            <person name="Kramer Z.J."/>
            <person name="Prout A.K."/>
            <person name="Schwarz A.G."/>
            <person name="Tish M."/>
            <person name="Vispute N."/>
            <person name="Wilkes K.E."/>
            <person name="Williams C.R."/>
            <person name="Xiao X."/>
            <person name="Yu V.J."/>
            <person name="Lapin J.S."/>
            <person name="Ott C.T."/>
            <person name="Walburn T.D."/>
            <person name="Bradley K.W."/>
            <person name="Clarke D.Q."/>
            <person name="Lewis M.F."/>
            <person name="Barker L.P."/>
            <person name="Bailey C."/>
            <person name="Asai D.J."/>
            <person name="Bowman C.A."/>
            <person name="Russell D.A."/>
            <person name="Pope W.H."/>
            <person name="Jacobs-Sera D."/>
            <person name="Hendrix R.W."/>
            <person name="Hatfull G.F."/>
        </authorList>
    </citation>
    <scope>NUCLEOTIDE SEQUENCE [LARGE SCALE GENOMIC DNA]</scope>
</reference>
<accession>A0A068F1R9</accession>
<dbReference type="Proteomes" id="UP000027491">
    <property type="component" value="Segment"/>
</dbReference>
<organism evidence="1 2">
    <name type="scientific">Mycobacterium phage Gaia</name>
    <dbReference type="NCBI Taxonomy" id="1486472"/>
    <lineage>
        <taxon>Viruses</taxon>
        <taxon>Duplodnaviria</taxon>
        <taxon>Heunggongvirae</taxon>
        <taxon>Uroviricota</taxon>
        <taxon>Caudoviricetes</taxon>
        <taxon>Gaiavirus</taxon>
        <taxon>Gaiavirus gaia</taxon>
    </lineage>
</organism>
<dbReference type="GeneID" id="23679579"/>
<evidence type="ECO:0000313" key="1">
    <source>
        <dbReference type="EMBL" id="AID58892.1"/>
    </source>
</evidence>
<dbReference type="KEGG" id="vg:23679579"/>
<proteinExistence type="predicted"/>
<name>A0A068F1R9_9CAUD</name>
<evidence type="ECO:0000313" key="2">
    <source>
        <dbReference type="Proteomes" id="UP000027491"/>
    </source>
</evidence>
<protein>
    <submittedName>
        <fullName evidence="1">Uncharacterized protein</fullName>
    </submittedName>
</protein>
<dbReference type="RefSeq" id="YP_009124815.1">
    <property type="nucleotide sequence ID" value="NC_026590.1"/>
</dbReference>
<keyword evidence="2" id="KW-1185">Reference proteome</keyword>